<name>A0A9N9MY47_9CUCU</name>
<dbReference type="EMBL" id="OU892284">
    <property type="protein sequence ID" value="CAG9772802.1"/>
    <property type="molecule type" value="Genomic_DNA"/>
</dbReference>
<dbReference type="InterPro" id="IPR022776">
    <property type="entry name" value="TRM13/UPF0224_CHHC_Znf_dom"/>
</dbReference>
<keyword evidence="2" id="KW-0863">Zinc-finger</keyword>
<evidence type="ECO:0000313" key="6">
    <source>
        <dbReference type="EMBL" id="CAG9772802.1"/>
    </source>
</evidence>
<organism evidence="6 7">
    <name type="scientific">Ceutorhynchus assimilis</name>
    <name type="common">cabbage seed weevil</name>
    <dbReference type="NCBI Taxonomy" id="467358"/>
    <lineage>
        <taxon>Eukaryota</taxon>
        <taxon>Metazoa</taxon>
        <taxon>Ecdysozoa</taxon>
        <taxon>Arthropoda</taxon>
        <taxon>Hexapoda</taxon>
        <taxon>Insecta</taxon>
        <taxon>Pterygota</taxon>
        <taxon>Neoptera</taxon>
        <taxon>Endopterygota</taxon>
        <taxon>Coleoptera</taxon>
        <taxon>Polyphaga</taxon>
        <taxon>Cucujiformia</taxon>
        <taxon>Curculionidae</taxon>
        <taxon>Ceutorhynchinae</taxon>
        <taxon>Ceutorhynchus</taxon>
    </lineage>
</organism>
<evidence type="ECO:0000259" key="5">
    <source>
        <dbReference type="PROSITE" id="PS51800"/>
    </source>
</evidence>
<feature type="compositionally biased region" description="Basic and acidic residues" evidence="4">
    <location>
        <begin position="152"/>
        <end position="167"/>
    </location>
</feature>
<reference evidence="6" key="1">
    <citation type="submission" date="2022-01" db="EMBL/GenBank/DDBJ databases">
        <authorList>
            <person name="King R."/>
        </authorList>
    </citation>
    <scope>NUCLEOTIDE SEQUENCE</scope>
</reference>
<evidence type="ECO:0000256" key="1">
    <source>
        <dbReference type="ARBA" id="ARBA00022723"/>
    </source>
</evidence>
<evidence type="ECO:0000313" key="7">
    <source>
        <dbReference type="Proteomes" id="UP001152799"/>
    </source>
</evidence>
<feature type="domain" description="CHHC U11-48K-type" evidence="5">
    <location>
        <begin position="43"/>
        <end position="70"/>
    </location>
</feature>
<dbReference type="Pfam" id="PF05253">
    <property type="entry name" value="zf-U11-48K"/>
    <property type="match status" value="2"/>
</dbReference>
<dbReference type="SUPFAM" id="SSF57667">
    <property type="entry name" value="beta-beta-alpha zinc fingers"/>
    <property type="match status" value="1"/>
</dbReference>
<dbReference type="OrthoDB" id="5839404at2759"/>
<proteinExistence type="predicted"/>
<dbReference type="GO" id="GO:0008270">
    <property type="term" value="F:zinc ion binding"/>
    <property type="evidence" value="ECO:0007669"/>
    <property type="project" value="UniProtKB-KW"/>
</dbReference>
<accession>A0A9N9MY47</accession>
<dbReference type="PROSITE" id="PS51800">
    <property type="entry name" value="ZF_CHHC_U11_48K"/>
    <property type="match status" value="2"/>
</dbReference>
<dbReference type="Proteomes" id="UP001152799">
    <property type="component" value="Chromosome 8"/>
</dbReference>
<dbReference type="PANTHER" id="PTHR21402">
    <property type="entry name" value="GAMETOCYTE SPECIFIC FACTOR 1-RELATED"/>
    <property type="match status" value="1"/>
</dbReference>
<sequence length="200" mass="23594">MENLRESEKLVQCPYNPSHHIRQSRMDVHLTKCRRSYRESEEIVICDFNTSHRISKLELQYHHENCPSRKSTELSVFMEAEKIPIPIKAPLVPVPVDQTWDLAPPVKSYDPQKYCEENKILRRIDTESAAKRRDFRESERLRFSNLPQEEPSQDRKPSDKKPKENMHHLPPVPKFANNLERAPADIMIRPPKVVIPKRKN</sequence>
<evidence type="ECO:0000256" key="4">
    <source>
        <dbReference type="SAM" id="MobiDB-lite"/>
    </source>
</evidence>
<dbReference type="InterPro" id="IPR036236">
    <property type="entry name" value="Znf_C2H2_sf"/>
</dbReference>
<feature type="region of interest" description="Disordered" evidence="4">
    <location>
        <begin position="131"/>
        <end position="200"/>
    </location>
</feature>
<feature type="compositionally biased region" description="Basic and acidic residues" evidence="4">
    <location>
        <begin position="131"/>
        <end position="142"/>
    </location>
</feature>
<feature type="domain" description="CHHC U11-48K-type" evidence="5">
    <location>
        <begin position="10"/>
        <end position="37"/>
    </location>
</feature>
<protein>
    <recommendedName>
        <fullName evidence="5">CHHC U11-48K-type domain-containing protein</fullName>
    </recommendedName>
</protein>
<keyword evidence="7" id="KW-1185">Reference proteome</keyword>
<keyword evidence="3" id="KW-0862">Zinc</keyword>
<evidence type="ECO:0000256" key="3">
    <source>
        <dbReference type="ARBA" id="ARBA00022833"/>
    </source>
</evidence>
<dbReference type="InterPro" id="IPR051591">
    <property type="entry name" value="UPF0224_FAM112_RNA_Proc"/>
</dbReference>
<keyword evidence="1" id="KW-0479">Metal-binding</keyword>
<evidence type="ECO:0000256" key="2">
    <source>
        <dbReference type="ARBA" id="ARBA00022771"/>
    </source>
</evidence>
<dbReference type="AlphaFoldDB" id="A0A9N9MY47"/>
<gene>
    <name evidence="6" type="ORF">CEUTPL_LOCUS13205</name>
</gene>
<dbReference type="PANTHER" id="PTHR21402:SF5">
    <property type="entry name" value="GAMETOCYTE SPECIFIC FACTOR 1"/>
    <property type="match status" value="1"/>
</dbReference>